<keyword evidence="3" id="KW-1003">Cell membrane</keyword>
<evidence type="ECO:0000256" key="3">
    <source>
        <dbReference type="ARBA" id="ARBA00022475"/>
    </source>
</evidence>
<keyword evidence="2" id="KW-0813">Transport</keyword>
<proteinExistence type="inferred from homology"/>
<feature type="transmembrane region" description="Helical" evidence="9">
    <location>
        <begin position="42"/>
        <end position="62"/>
    </location>
</feature>
<evidence type="ECO:0000256" key="6">
    <source>
        <dbReference type="ARBA" id="ARBA00022989"/>
    </source>
</evidence>
<evidence type="ECO:0000256" key="2">
    <source>
        <dbReference type="ARBA" id="ARBA00022448"/>
    </source>
</evidence>
<organism evidence="10 11">
    <name type="scientific">Rhodoplanes serenus</name>
    <dbReference type="NCBI Taxonomy" id="200615"/>
    <lineage>
        <taxon>Bacteria</taxon>
        <taxon>Pseudomonadati</taxon>
        <taxon>Pseudomonadota</taxon>
        <taxon>Alphaproteobacteria</taxon>
        <taxon>Hyphomicrobiales</taxon>
        <taxon>Nitrobacteraceae</taxon>
        <taxon>Rhodoplanes</taxon>
    </lineage>
</organism>
<reference evidence="10 11" key="1">
    <citation type="submission" date="2019-11" db="EMBL/GenBank/DDBJ databases">
        <title>Whole-genome sequence of Rhodoplanes serenus DSM 18633, type strain.</title>
        <authorList>
            <person name="Kyndt J.A."/>
            <person name="Meyer T.E."/>
        </authorList>
    </citation>
    <scope>NUCLEOTIDE SEQUENCE [LARGE SCALE GENOMIC DNA]</scope>
    <source>
        <strain evidence="10 11">DSM 18633</strain>
    </source>
</reference>
<feature type="transmembrane region" description="Helical" evidence="9">
    <location>
        <begin position="108"/>
        <end position="129"/>
    </location>
</feature>
<evidence type="ECO:0000313" key="11">
    <source>
        <dbReference type="Proteomes" id="UP000438991"/>
    </source>
</evidence>
<keyword evidence="7 9" id="KW-0472">Membrane</keyword>
<comment type="subcellular location">
    <subcellularLocation>
        <location evidence="1">Cell inner membrane</location>
        <topology evidence="1">Multi-pass membrane protein</topology>
    </subcellularLocation>
</comment>
<gene>
    <name evidence="10" type="ORF">GJ689_12845</name>
</gene>
<evidence type="ECO:0000256" key="9">
    <source>
        <dbReference type="SAM" id="Phobius"/>
    </source>
</evidence>
<feature type="transmembrane region" description="Helical" evidence="9">
    <location>
        <begin position="331"/>
        <end position="352"/>
    </location>
</feature>
<dbReference type="Pfam" id="PF04143">
    <property type="entry name" value="Sulf_transp"/>
    <property type="match status" value="1"/>
</dbReference>
<dbReference type="PANTHER" id="PTHR30574:SF1">
    <property type="entry name" value="SULPHUR TRANSPORT DOMAIN-CONTAINING PROTEIN"/>
    <property type="match status" value="1"/>
</dbReference>
<feature type="transmembrane region" description="Helical" evidence="9">
    <location>
        <begin position="175"/>
        <end position="193"/>
    </location>
</feature>
<accession>A0A9X5ATC2</accession>
<dbReference type="GO" id="GO:0005886">
    <property type="term" value="C:plasma membrane"/>
    <property type="evidence" value="ECO:0007669"/>
    <property type="project" value="UniProtKB-SubCell"/>
</dbReference>
<protein>
    <submittedName>
        <fullName evidence="10">YeeE/YedE family protein</fullName>
    </submittedName>
</protein>
<feature type="transmembrane region" description="Helical" evidence="9">
    <location>
        <begin position="255"/>
        <end position="280"/>
    </location>
</feature>
<feature type="transmembrane region" description="Helical" evidence="9">
    <location>
        <begin position="135"/>
        <end position="154"/>
    </location>
</feature>
<feature type="transmembrane region" description="Helical" evidence="9">
    <location>
        <begin position="68"/>
        <end position="96"/>
    </location>
</feature>
<comment type="caution">
    <text evidence="10">The sequence shown here is derived from an EMBL/GenBank/DDBJ whole genome shotgun (WGS) entry which is preliminary data.</text>
</comment>
<sequence>MSSYANDTIACSIDTPAAAAALRPGPAIAPSRNPAAGRRAQPAVVGTAGLLVVLGAAALAAGPGWRQAALWSVGALLGIALYHAAYGFTYGFRVLLRERRSAHVRSQMLMLGAAVLMFYPLLAAGSIFGQPLRGFVLPAGFEVAIGAFLFGIGMQLGGGCASGTLYTAGGGSTRMLITLAFFIVGGTTAAATYELWHVLPALPAIGAVQTLGLWPGLAATLAVLGLIWVTVARIERAQHGRIEPIFRRPDGTASLLHGPWPYAWGALALAGLNAVTLLLAGRPWGVTQAFTLWGSSLVEWLDLGNPAFWAFWEVPTRAGAMHRPLAADVTTVMDIGIILGALMAAGLAGRFAPTARVPLPHVAAAVLGGLLLGFGAMMATGCNIGAYFSGIASGSLHGWLWIVAALTGNAAGLLLRPLFRLDG</sequence>
<dbReference type="EMBL" id="WNKV01000009">
    <property type="protein sequence ID" value="MTW17090.1"/>
    <property type="molecule type" value="Genomic_DNA"/>
</dbReference>
<feature type="transmembrane region" description="Helical" evidence="9">
    <location>
        <begin position="213"/>
        <end position="234"/>
    </location>
</feature>
<evidence type="ECO:0000256" key="4">
    <source>
        <dbReference type="ARBA" id="ARBA00022519"/>
    </source>
</evidence>
<dbReference type="AlphaFoldDB" id="A0A9X5ATC2"/>
<evidence type="ECO:0000256" key="8">
    <source>
        <dbReference type="ARBA" id="ARBA00035655"/>
    </source>
</evidence>
<keyword evidence="4" id="KW-0997">Cell inner membrane</keyword>
<dbReference type="Proteomes" id="UP000438991">
    <property type="component" value="Unassembled WGS sequence"/>
</dbReference>
<evidence type="ECO:0000256" key="1">
    <source>
        <dbReference type="ARBA" id="ARBA00004429"/>
    </source>
</evidence>
<feature type="transmembrane region" description="Helical" evidence="9">
    <location>
        <begin position="364"/>
        <end position="387"/>
    </location>
</feature>
<keyword evidence="6 9" id="KW-1133">Transmembrane helix</keyword>
<comment type="similarity">
    <text evidence="8">Belongs to the TsuA/YedE (TC 9.B.102) family.</text>
</comment>
<dbReference type="PANTHER" id="PTHR30574">
    <property type="entry name" value="INNER MEMBRANE PROTEIN YEDE"/>
    <property type="match status" value="1"/>
</dbReference>
<keyword evidence="5 9" id="KW-0812">Transmembrane</keyword>
<evidence type="ECO:0000256" key="5">
    <source>
        <dbReference type="ARBA" id="ARBA00022692"/>
    </source>
</evidence>
<evidence type="ECO:0000256" key="7">
    <source>
        <dbReference type="ARBA" id="ARBA00023136"/>
    </source>
</evidence>
<feature type="transmembrane region" description="Helical" evidence="9">
    <location>
        <begin position="399"/>
        <end position="419"/>
    </location>
</feature>
<dbReference type="RefSeq" id="WP_155479888.1">
    <property type="nucleotide sequence ID" value="NZ_WNKV01000009.1"/>
</dbReference>
<evidence type="ECO:0000313" key="10">
    <source>
        <dbReference type="EMBL" id="MTW17090.1"/>
    </source>
</evidence>
<dbReference type="InterPro" id="IPR007272">
    <property type="entry name" value="Sulf_transp_TsuA/YedE"/>
</dbReference>
<name>A0A9X5ATC2_9BRAD</name>